<dbReference type="SUPFAM" id="SSF103647">
    <property type="entry name" value="TSP type-3 repeat"/>
    <property type="match status" value="1"/>
</dbReference>
<dbReference type="SUPFAM" id="SSF53300">
    <property type="entry name" value="vWA-like"/>
    <property type="match status" value="1"/>
</dbReference>
<dbReference type="GO" id="GO:0009279">
    <property type="term" value="C:cell outer membrane"/>
    <property type="evidence" value="ECO:0007669"/>
    <property type="project" value="UniProtKB-SubCell"/>
</dbReference>
<dbReference type="CDD" id="cd00198">
    <property type="entry name" value="vWFA"/>
    <property type="match status" value="1"/>
</dbReference>
<keyword evidence="3" id="KW-0998">Cell outer membrane</keyword>
<dbReference type="PRINTS" id="PR01021">
    <property type="entry name" value="OMPADOMAIN"/>
</dbReference>
<dbReference type="EMBL" id="QLNI01000051">
    <property type="protein sequence ID" value="RAM00364.1"/>
    <property type="molecule type" value="Genomic_DNA"/>
</dbReference>
<dbReference type="PANTHER" id="PTHR30329:SF21">
    <property type="entry name" value="LIPOPROTEIN YIAD-RELATED"/>
    <property type="match status" value="1"/>
</dbReference>
<dbReference type="Gene3D" id="3.40.50.410">
    <property type="entry name" value="von Willebrand factor, type A domain"/>
    <property type="match status" value="1"/>
</dbReference>
<protein>
    <submittedName>
        <fullName evidence="9">Cell envelope biogenesis protein OmpA</fullName>
    </submittedName>
</protein>
<evidence type="ECO:0000256" key="4">
    <source>
        <dbReference type="PROSITE-ProRule" id="PRU00473"/>
    </source>
</evidence>
<reference evidence="8 11" key="2">
    <citation type="submission" date="2019-02" db="EMBL/GenBank/DDBJ databases">
        <title>Complete genome sequence of Desulfobacter hydrogenophilus AcRS1.</title>
        <authorList>
            <person name="Marietou A."/>
            <person name="Lund M.B."/>
            <person name="Marshall I.P.G."/>
            <person name="Schreiber L."/>
            <person name="Jorgensen B."/>
        </authorList>
    </citation>
    <scope>NUCLEOTIDE SEQUENCE [LARGE SCALE GENOMIC DNA]</scope>
    <source>
        <strain evidence="8 11">AcRS1</strain>
    </source>
</reference>
<dbReference type="GO" id="GO:0005509">
    <property type="term" value="F:calcium ion binding"/>
    <property type="evidence" value="ECO:0007669"/>
    <property type="project" value="InterPro"/>
</dbReference>
<accession>A0A328F6Y2</accession>
<evidence type="ECO:0000313" key="8">
    <source>
        <dbReference type="EMBL" id="QBH12082.1"/>
    </source>
</evidence>
<dbReference type="InterPro" id="IPR050330">
    <property type="entry name" value="Bact_OuterMem_StrucFunc"/>
</dbReference>
<feature type="domain" description="OmpA-like" evidence="7">
    <location>
        <begin position="270"/>
        <end position="384"/>
    </location>
</feature>
<proteinExistence type="predicted"/>
<dbReference type="SUPFAM" id="SSF103088">
    <property type="entry name" value="OmpA-like"/>
    <property type="match status" value="1"/>
</dbReference>
<dbReference type="Pfam" id="PF00691">
    <property type="entry name" value="OmpA"/>
    <property type="match status" value="1"/>
</dbReference>
<feature type="domain" description="VWFA" evidence="6">
    <location>
        <begin position="49"/>
        <end position="232"/>
    </location>
</feature>
<keyword evidence="2 4" id="KW-0472">Membrane</keyword>
<dbReference type="InterPro" id="IPR006664">
    <property type="entry name" value="OMP_bac"/>
</dbReference>
<dbReference type="AlphaFoldDB" id="A0A328F6Y2"/>
<dbReference type="Proteomes" id="UP000248798">
    <property type="component" value="Unassembled WGS sequence"/>
</dbReference>
<dbReference type="Gene3D" id="3.30.1330.60">
    <property type="entry name" value="OmpA-like domain"/>
    <property type="match status" value="1"/>
</dbReference>
<evidence type="ECO:0000313" key="9">
    <source>
        <dbReference type="EMBL" id="RAM00364.1"/>
    </source>
</evidence>
<name>A0A328F6Y2_9BACT</name>
<dbReference type="CDD" id="cd07185">
    <property type="entry name" value="OmpA_C-like"/>
    <property type="match status" value="1"/>
</dbReference>
<evidence type="ECO:0000259" key="6">
    <source>
        <dbReference type="PROSITE" id="PS50234"/>
    </source>
</evidence>
<evidence type="ECO:0000259" key="7">
    <source>
        <dbReference type="PROSITE" id="PS51123"/>
    </source>
</evidence>
<dbReference type="InterPro" id="IPR002035">
    <property type="entry name" value="VWF_A"/>
</dbReference>
<dbReference type="InterPro" id="IPR006665">
    <property type="entry name" value="OmpA-like"/>
</dbReference>
<evidence type="ECO:0000256" key="5">
    <source>
        <dbReference type="SAM" id="SignalP"/>
    </source>
</evidence>
<dbReference type="PROSITE" id="PS51123">
    <property type="entry name" value="OMPA_2"/>
    <property type="match status" value="1"/>
</dbReference>
<feature type="signal peptide" evidence="5">
    <location>
        <begin position="1"/>
        <end position="24"/>
    </location>
</feature>
<dbReference type="InterPro" id="IPR028974">
    <property type="entry name" value="TSP_type-3_rpt"/>
</dbReference>
<reference evidence="9 10" key="1">
    <citation type="submission" date="2018-06" db="EMBL/GenBank/DDBJ databases">
        <title>Complete Genome Sequence of Desulfobacter hydrogenophilus (DSM3380).</title>
        <authorList>
            <person name="Marietou A."/>
            <person name="Schreiber L."/>
            <person name="Marshall I."/>
            <person name="Jorgensen B."/>
        </authorList>
    </citation>
    <scope>NUCLEOTIDE SEQUENCE [LARGE SCALE GENOMIC DNA]</scope>
    <source>
        <strain evidence="9 10">DSM 3380</strain>
    </source>
</reference>
<sequence length="384" mass="41175">MNKKRLVQTLLTITAFLFLFGCAAKEPAGLPSFSAKQFDASMYQSKVNNFVIILDASSSMEDYCMGNPKFMIGKAIAEHMNMTIPELGQTAGLRSFGHAESISKNETELFYGMEEYNSAALAEKLGEISKAGGYSPIGSAIAAMGTDLESLSGKTAVIIISDGLDMEADMAQAAAVKEQYGDDICFYPIQVSNDEEGTAFLSEIAEIGGCAGLVNARELMSAEAMAAFVEKVFLENADAPAPVPAPMDSDGDGVLDPDDQCPGTPAGAKVNAVGCWVLDNVLFDFDKAIVKPATFAQLDAVYEILEKNPAMSVELQGHTDNIGSKKYNMELSLRRANAVANYLVDKGIARNRLATTGFGFDKPVALNSTDFGRSLNRRVEIHPY</sequence>
<gene>
    <name evidence="9" type="ORF">DO021_19480</name>
    <name evidence="8" type="ORF">EYB58_03575</name>
</gene>
<keyword evidence="5" id="KW-0732">Signal</keyword>
<keyword evidence="11" id="KW-1185">Reference proteome</keyword>
<dbReference type="SMART" id="SM00327">
    <property type="entry name" value="VWA"/>
    <property type="match status" value="1"/>
</dbReference>
<dbReference type="RefSeq" id="WP_111959779.1">
    <property type="nucleotide sequence ID" value="NZ_CP036313.1"/>
</dbReference>
<evidence type="ECO:0000256" key="2">
    <source>
        <dbReference type="ARBA" id="ARBA00023136"/>
    </source>
</evidence>
<evidence type="ECO:0000313" key="11">
    <source>
        <dbReference type="Proteomes" id="UP000293902"/>
    </source>
</evidence>
<dbReference type="EMBL" id="CP036313">
    <property type="protein sequence ID" value="QBH12082.1"/>
    <property type="molecule type" value="Genomic_DNA"/>
</dbReference>
<feature type="chain" id="PRO_5030062849" evidence="5">
    <location>
        <begin position="25"/>
        <end position="384"/>
    </location>
</feature>
<dbReference type="Proteomes" id="UP000293902">
    <property type="component" value="Chromosome"/>
</dbReference>
<dbReference type="PROSITE" id="PS51257">
    <property type="entry name" value="PROKAR_LIPOPROTEIN"/>
    <property type="match status" value="1"/>
</dbReference>
<dbReference type="InterPro" id="IPR036465">
    <property type="entry name" value="vWFA_dom_sf"/>
</dbReference>
<evidence type="ECO:0000256" key="3">
    <source>
        <dbReference type="ARBA" id="ARBA00023237"/>
    </source>
</evidence>
<dbReference type="PANTHER" id="PTHR30329">
    <property type="entry name" value="STATOR ELEMENT OF FLAGELLAR MOTOR COMPLEX"/>
    <property type="match status" value="1"/>
</dbReference>
<evidence type="ECO:0000313" key="10">
    <source>
        <dbReference type="Proteomes" id="UP000248798"/>
    </source>
</evidence>
<organism evidence="9 10">
    <name type="scientific">Desulfobacter hydrogenophilus</name>
    <dbReference type="NCBI Taxonomy" id="2291"/>
    <lineage>
        <taxon>Bacteria</taxon>
        <taxon>Pseudomonadati</taxon>
        <taxon>Thermodesulfobacteriota</taxon>
        <taxon>Desulfobacteria</taxon>
        <taxon>Desulfobacterales</taxon>
        <taxon>Desulfobacteraceae</taxon>
        <taxon>Desulfobacter</taxon>
    </lineage>
</organism>
<dbReference type="PROSITE" id="PS50234">
    <property type="entry name" value="VWFA"/>
    <property type="match status" value="1"/>
</dbReference>
<evidence type="ECO:0000256" key="1">
    <source>
        <dbReference type="ARBA" id="ARBA00004442"/>
    </source>
</evidence>
<dbReference type="InterPro" id="IPR036737">
    <property type="entry name" value="OmpA-like_sf"/>
</dbReference>
<dbReference type="OrthoDB" id="9805566at2"/>
<comment type="subcellular location">
    <subcellularLocation>
        <location evidence="1">Cell outer membrane</location>
    </subcellularLocation>
</comment>